<dbReference type="Pfam" id="PF25954">
    <property type="entry name" value="Beta-barrel_RND_2"/>
    <property type="match status" value="1"/>
</dbReference>
<dbReference type="InterPro" id="IPR058624">
    <property type="entry name" value="MdtA-like_HH"/>
</dbReference>
<dbReference type="NCBIfam" id="TIGR01730">
    <property type="entry name" value="RND_mfp"/>
    <property type="match status" value="1"/>
</dbReference>
<accession>A0A562LET1</accession>
<organism evidence="7 8">
    <name type="scientific">Luteimonas cucumeris</name>
    <dbReference type="NCBI Taxonomy" id="985012"/>
    <lineage>
        <taxon>Bacteria</taxon>
        <taxon>Pseudomonadati</taxon>
        <taxon>Pseudomonadota</taxon>
        <taxon>Gammaproteobacteria</taxon>
        <taxon>Lysobacterales</taxon>
        <taxon>Lysobacteraceae</taxon>
        <taxon>Luteimonas</taxon>
    </lineage>
</organism>
<dbReference type="Pfam" id="PF25876">
    <property type="entry name" value="HH_MFP_RND"/>
    <property type="match status" value="1"/>
</dbReference>
<evidence type="ECO:0000259" key="4">
    <source>
        <dbReference type="Pfam" id="PF25876"/>
    </source>
</evidence>
<comment type="caution">
    <text evidence="7">The sequence shown here is derived from an EMBL/GenBank/DDBJ whole genome shotgun (WGS) entry which is preliminary data.</text>
</comment>
<dbReference type="Gene3D" id="2.40.50.100">
    <property type="match status" value="1"/>
</dbReference>
<feature type="domain" description="Multidrug resistance protein MdtA-like alpha-helical hairpin" evidence="4">
    <location>
        <begin position="98"/>
        <end position="165"/>
    </location>
</feature>
<evidence type="ECO:0000256" key="3">
    <source>
        <dbReference type="SAM" id="SignalP"/>
    </source>
</evidence>
<proteinExistence type="inferred from homology"/>
<dbReference type="InterPro" id="IPR058625">
    <property type="entry name" value="MdtA-like_BSH"/>
</dbReference>
<dbReference type="OrthoDB" id="9806939at2"/>
<evidence type="ECO:0000313" key="8">
    <source>
        <dbReference type="Proteomes" id="UP000315167"/>
    </source>
</evidence>
<evidence type="ECO:0000313" key="7">
    <source>
        <dbReference type="EMBL" id="TWI06119.1"/>
    </source>
</evidence>
<name>A0A562LET1_9GAMM</name>
<gene>
    <name evidence="7" type="ORF">IP90_00382</name>
</gene>
<feature type="signal peptide" evidence="3">
    <location>
        <begin position="1"/>
        <end position="23"/>
    </location>
</feature>
<reference evidence="7 8" key="1">
    <citation type="journal article" date="2015" name="Stand. Genomic Sci.">
        <title>Genomic Encyclopedia of Bacterial and Archaeal Type Strains, Phase III: the genomes of soil and plant-associated and newly described type strains.</title>
        <authorList>
            <person name="Whitman W.B."/>
            <person name="Woyke T."/>
            <person name="Klenk H.P."/>
            <person name="Zhou Y."/>
            <person name="Lilburn T.G."/>
            <person name="Beck B.J."/>
            <person name="De Vos P."/>
            <person name="Vandamme P."/>
            <person name="Eisen J.A."/>
            <person name="Garrity G."/>
            <person name="Hugenholtz P."/>
            <person name="Kyrpides N.C."/>
        </authorList>
    </citation>
    <scope>NUCLEOTIDE SEQUENCE [LARGE SCALE GENOMIC DNA]</scope>
    <source>
        <strain evidence="7 8">CGMCC 1.10821</strain>
    </source>
</reference>
<evidence type="ECO:0000259" key="6">
    <source>
        <dbReference type="Pfam" id="PF25954"/>
    </source>
</evidence>
<sequence length="378" mass="39483">MSVTVRVATLAAAFGCLAACSSADEPAEAPRPVLVTRAGDATAAAVAFAGEIRAREESALSFRVGGKLVRRDVEVGARVKRGDLLAVLDPGDLRLQAQGAQAQLAAAEAELGRARADQARYAQLAEQQLVSRSALDAQNAAFKAAEGQARAARANLDVARNQAEYAQLRAPRDGVIASRQAEAGQVVAAGQTVFTLAGDDGREVAIALPESRIRGFSVGQPVQVELWSAPGQRLPGTIREIAPAADPQTRSYATRVALRGEAAQAVELGQSARVYVAAADGHAAMALPLSALQRGADGRHAVWVVDPRTRRVHATPIRTGAFGEDSVPVLDGLKPDALVVAAGGHLLRENQLVTPVDRDNRPVDPEPLKRSSASTAKP</sequence>
<dbReference type="Gene3D" id="2.40.420.20">
    <property type="match status" value="1"/>
</dbReference>
<feature type="chain" id="PRO_5022017236" evidence="3">
    <location>
        <begin position="24"/>
        <end position="378"/>
    </location>
</feature>
<feature type="compositionally biased region" description="Basic and acidic residues" evidence="2">
    <location>
        <begin position="356"/>
        <end position="369"/>
    </location>
</feature>
<evidence type="ECO:0000256" key="1">
    <source>
        <dbReference type="ARBA" id="ARBA00009477"/>
    </source>
</evidence>
<dbReference type="GO" id="GO:0015562">
    <property type="term" value="F:efflux transmembrane transporter activity"/>
    <property type="evidence" value="ECO:0007669"/>
    <property type="project" value="TreeGrafter"/>
</dbReference>
<dbReference type="EMBL" id="VLKN01000001">
    <property type="protein sequence ID" value="TWI06119.1"/>
    <property type="molecule type" value="Genomic_DNA"/>
</dbReference>
<evidence type="ECO:0000256" key="2">
    <source>
        <dbReference type="SAM" id="MobiDB-lite"/>
    </source>
</evidence>
<keyword evidence="3" id="KW-0732">Signal</keyword>
<dbReference type="AlphaFoldDB" id="A0A562LET1"/>
<dbReference type="Proteomes" id="UP000315167">
    <property type="component" value="Unassembled WGS sequence"/>
</dbReference>
<protein>
    <submittedName>
        <fullName evidence="7">Multidrug efflux system membrane fusion protein</fullName>
    </submittedName>
</protein>
<dbReference type="PANTHER" id="PTHR30469">
    <property type="entry name" value="MULTIDRUG RESISTANCE PROTEIN MDTA"/>
    <property type="match status" value="1"/>
</dbReference>
<keyword evidence="8" id="KW-1185">Reference proteome</keyword>
<dbReference type="InterPro" id="IPR058792">
    <property type="entry name" value="Beta-barrel_RND_2"/>
</dbReference>
<dbReference type="Gene3D" id="2.40.30.170">
    <property type="match status" value="1"/>
</dbReference>
<dbReference type="Pfam" id="PF25917">
    <property type="entry name" value="BSH_RND"/>
    <property type="match status" value="1"/>
</dbReference>
<dbReference type="PANTHER" id="PTHR30469:SF15">
    <property type="entry name" value="HLYD FAMILY OF SECRETION PROTEINS"/>
    <property type="match status" value="1"/>
</dbReference>
<feature type="domain" description="CusB-like beta-barrel" evidence="6">
    <location>
        <begin position="205"/>
        <end position="274"/>
    </location>
</feature>
<comment type="similarity">
    <text evidence="1">Belongs to the membrane fusion protein (MFP) (TC 8.A.1) family.</text>
</comment>
<dbReference type="SUPFAM" id="SSF111369">
    <property type="entry name" value="HlyD-like secretion proteins"/>
    <property type="match status" value="1"/>
</dbReference>
<feature type="region of interest" description="Disordered" evidence="2">
    <location>
        <begin position="351"/>
        <end position="378"/>
    </location>
</feature>
<dbReference type="InterPro" id="IPR006143">
    <property type="entry name" value="RND_pump_MFP"/>
</dbReference>
<evidence type="ECO:0000259" key="5">
    <source>
        <dbReference type="Pfam" id="PF25917"/>
    </source>
</evidence>
<feature type="domain" description="Multidrug resistance protein MdtA-like barrel-sandwich hybrid" evidence="5">
    <location>
        <begin position="63"/>
        <end position="194"/>
    </location>
</feature>
<dbReference type="RefSeq" id="WP_144897918.1">
    <property type="nucleotide sequence ID" value="NZ_VLKN01000001.1"/>
</dbReference>
<dbReference type="Gene3D" id="1.10.287.470">
    <property type="entry name" value="Helix hairpin bin"/>
    <property type="match status" value="1"/>
</dbReference>
<dbReference type="GO" id="GO:1990281">
    <property type="term" value="C:efflux pump complex"/>
    <property type="evidence" value="ECO:0007669"/>
    <property type="project" value="TreeGrafter"/>
</dbReference>